<dbReference type="GO" id="GO:0003735">
    <property type="term" value="F:structural constituent of ribosome"/>
    <property type="evidence" value="ECO:0007669"/>
    <property type="project" value="InterPro"/>
</dbReference>
<dbReference type="InterPro" id="IPR044884">
    <property type="entry name" value="Ribosomal_mL55_sf"/>
</dbReference>
<dbReference type="Proteomes" id="UP000030742">
    <property type="component" value="Unassembled WGS sequence"/>
</dbReference>
<reference evidence="1 2" key="1">
    <citation type="journal article" date="2013" name="Genome Biol.">
        <title>Draft genome of the mountain pine beetle, Dendroctonus ponderosae Hopkins, a major forest pest.</title>
        <authorList>
            <person name="Keeling C.I."/>
            <person name="Yuen M.M."/>
            <person name="Liao N.Y."/>
            <person name="Docking T.R."/>
            <person name="Chan S.K."/>
            <person name="Taylor G.A."/>
            <person name="Palmquist D.L."/>
            <person name="Jackman S.D."/>
            <person name="Nguyen A."/>
            <person name="Li M."/>
            <person name="Henderson H."/>
            <person name="Janes J.K."/>
            <person name="Zhao Y."/>
            <person name="Pandoh P."/>
            <person name="Moore R."/>
            <person name="Sperling F.A."/>
            <person name="Huber D.P."/>
            <person name="Birol I."/>
            <person name="Jones S.J."/>
            <person name="Bohlmann J."/>
        </authorList>
    </citation>
    <scope>NUCLEOTIDE SEQUENCE</scope>
</reference>
<protein>
    <recommendedName>
        <fullName evidence="3">39S ribosomal protein L55, mitochondrial</fullName>
    </recommendedName>
</protein>
<dbReference type="GO" id="GO:0005762">
    <property type="term" value="C:mitochondrial large ribosomal subunit"/>
    <property type="evidence" value="ECO:0007669"/>
    <property type="project" value="InterPro"/>
</dbReference>
<dbReference type="Gene3D" id="6.20.130.20">
    <property type="entry name" value="Mitochondrial ribosomal protein L55"/>
    <property type="match status" value="1"/>
</dbReference>
<name>U4U9N4_DENPD</name>
<dbReference type="Pfam" id="PF09776">
    <property type="entry name" value="Mitoc_L55"/>
    <property type="match status" value="1"/>
</dbReference>
<dbReference type="EMBL" id="KB632136">
    <property type="protein sequence ID" value="ERL89043.1"/>
    <property type="molecule type" value="Genomic_DNA"/>
</dbReference>
<dbReference type="AlphaFoldDB" id="U4U9N4"/>
<evidence type="ECO:0000313" key="1">
    <source>
        <dbReference type="EMBL" id="ERL89043.1"/>
    </source>
</evidence>
<sequence length="106" mass="12477">MECCNKFKTFLQIRSLSCWSAAITRPHRLTYTRTYPTVLVQPDGSTFTIRHSEPRKIIKLPLNIWTLSEAERKARVEKRKPKKKVVIEDDIEDSFDASSYVKYLKK</sequence>
<evidence type="ECO:0000313" key="2">
    <source>
        <dbReference type="Proteomes" id="UP000030742"/>
    </source>
</evidence>
<dbReference type="PANTHER" id="PTHR34095:SF1">
    <property type="entry name" value="LARGE RIBOSOMAL SUBUNIT PROTEIN ML55"/>
    <property type="match status" value="1"/>
</dbReference>
<proteinExistence type="predicted"/>
<dbReference type="GO" id="GO:0006412">
    <property type="term" value="P:translation"/>
    <property type="evidence" value="ECO:0007669"/>
    <property type="project" value="TreeGrafter"/>
</dbReference>
<accession>U4U9N4</accession>
<dbReference type="PANTHER" id="PTHR34095">
    <property type="entry name" value="39S RIBOSOMAL PROTEIN L55, MITOCHONDRIAL"/>
    <property type="match status" value="1"/>
</dbReference>
<dbReference type="STRING" id="77166.U4U9N4"/>
<organism evidence="1 2">
    <name type="scientific">Dendroctonus ponderosae</name>
    <name type="common">Mountain pine beetle</name>
    <dbReference type="NCBI Taxonomy" id="77166"/>
    <lineage>
        <taxon>Eukaryota</taxon>
        <taxon>Metazoa</taxon>
        <taxon>Ecdysozoa</taxon>
        <taxon>Arthropoda</taxon>
        <taxon>Hexapoda</taxon>
        <taxon>Insecta</taxon>
        <taxon>Pterygota</taxon>
        <taxon>Neoptera</taxon>
        <taxon>Endopterygota</taxon>
        <taxon>Coleoptera</taxon>
        <taxon>Polyphaga</taxon>
        <taxon>Cucujiformia</taxon>
        <taxon>Curculionidae</taxon>
        <taxon>Scolytinae</taxon>
        <taxon>Dendroctonus</taxon>
    </lineage>
</organism>
<dbReference type="OrthoDB" id="9986315at2759"/>
<dbReference type="InterPro" id="IPR018615">
    <property type="entry name" value="Ribosomal_mL55"/>
</dbReference>
<gene>
    <name evidence="1" type="ORF">D910_06421</name>
</gene>
<evidence type="ECO:0008006" key="3">
    <source>
        <dbReference type="Google" id="ProtNLM"/>
    </source>
</evidence>